<dbReference type="OrthoDB" id="1443261at2"/>
<dbReference type="EMBL" id="MSCK01000001">
    <property type="protein sequence ID" value="PQJ72314.1"/>
    <property type="molecule type" value="Genomic_DNA"/>
</dbReference>
<evidence type="ECO:0000313" key="2">
    <source>
        <dbReference type="EMBL" id="PQJ72314.1"/>
    </source>
</evidence>
<sequence length="190" mass="22206">MQKILFITILFFTFNLLAQRSRGGGRQQGQNPEANRTKEIKKLSAKEIAGIFYYDVDEVIKKIKVKDDDKQYSLTRALRNYNFKIKEILFLNTTKFTDLDLLMNSISKGKDNESSINIREKVREVIRPIKDSVHKNEKELNGILKGILSEKQDKKWLKYQQNKIESLQPQKAENNKEGSRPNRGDGMRRQ</sequence>
<organism evidence="2 3">
    <name type="scientific">Polaribacter butkevichii</name>
    <dbReference type="NCBI Taxonomy" id="218490"/>
    <lineage>
        <taxon>Bacteria</taxon>
        <taxon>Pseudomonadati</taxon>
        <taxon>Bacteroidota</taxon>
        <taxon>Flavobacteriia</taxon>
        <taxon>Flavobacteriales</taxon>
        <taxon>Flavobacteriaceae</taxon>
    </lineage>
</organism>
<accession>A0A2P6CBM2</accession>
<feature type="region of interest" description="Disordered" evidence="1">
    <location>
        <begin position="161"/>
        <end position="190"/>
    </location>
</feature>
<dbReference type="AlphaFoldDB" id="A0A2P6CBM2"/>
<protein>
    <submittedName>
        <fullName evidence="2">Uncharacterized protein</fullName>
    </submittedName>
</protein>
<dbReference type="RefSeq" id="WP_105047977.1">
    <property type="nucleotide sequence ID" value="NZ_CP150661.1"/>
</dbReference>
<comment type="caution">
    <text evidence="2">The sequence shown here is derived from an EMBL/GenBank/DDBJ whole genome shotgun (WGS) entry which is preliminary data.</text>
</comment>
<reference evidence="2 3" key="1">
    <citation type="submission" date="2016-12" db="EMBL/GenBank/DDBJ databases">
        <title>Trade-off between light-utilization and light-protection in marine flavobacteria.</title>
        <authorList>
            <person name="Kumagai Y."/>
            <person name="Yoshizawa S."/>
            <person name="Kogure K."/>
            <person name="Iwasaki W."/>
        </authorList>
    </citation>
    <scope>NUCLEOTIDE SEQUENCE [LARGE SCALE GENOMIC DNA]</scope>
    <source>
        <strain evidence="2 3">KCTC 12100</strain>
    </source>
</reference>
<feature type="compositionally biased region" description="Polar residues" evidence="1">
    <location>
        <begin position="161"/>
        <end position="172"/>
    </location>
</feature>
<feature type="compositionally biased region" description="Basic and acidic residues" evidence="1">
    <location>
        <begin position="173"/>
        <end position="190"/>
    </location>
</feature>
<dbReference type="Proteomes" id="UP000247345">
    <property type="component" value="Unassembled WGS sequence"/>
</dbReference>
<name>A0A2P6CBM2_9FLAO</name>
<keyword evidence="3" id="KW-1185">Reference proteome</keyword>
<evidence type="ECO:0000256" key="1">
    <source>
        <dbReference type="SAM" id="MobiDB-lite"/>
    </source>
</evidence>
<evidence type="ECO:0000313" key="3">
    <source>
        <dbReference type="Proteomes" id="UP000247345"/>
    </source>
</evidence>
<proteinExistence type="predicted"/>
<gene>
    <name evidence="2" type="ORF">BTO14_03205</name>
</gene>